<evidence type="ECO:0000313" key="1">
    <source>
        <dbReference type="EMBL" id="DAE04350.1"/>
    </source>
</evidence>
<proteinExistence type="predicted"/>
<protein>
    <recommendedName>
        <fullName evidence="2">DUF551 domain-containing protein</fullName>
    </recommendedName>
</protein>
<accession>A0A8S5PBA0</accession>
<evidence type="ECO:0008006" key="2">
    <source>
        <dbReference type="Google" id="ProtNLM"/>
    </source>
</evidence>
<sequence>MTYKETITWYEIKTRLLTDEEKDEHPTWGMIVEGAIPDEDKEILVATKSGVFTDTCLYDYDEGFYLDSGKDWDEILAWAPIPRYKKNV</sequence>
<name>A0A8S5PBA0_9CAUD</name>
<dbReference type="EMBL" id="BK015386">
    <property type="protein sequence ID" value="DAE04350.1"/>
    <property type="molecule type" value="Genomic_DNA"/>
</dbReference>
<reference evidence="1" key="1">
    <citation type="journal article" date="2021" name="Proc. Natl. Acad. Sci. U.S.A.">
        <title>A Catalog of Tens of Thousands of Viruses from Human Metagenomes Reveals Hidden Associations with Chronic Diseases.</title>
        <authorList>
            <person name="Tisza M.J."/>
            <person name="Buck C.B."/>
        </authorList>
    </citation>
    <scope>NUCLEOTIDE SEQUENCE</scope>
    <source>
        <strain evidence="1">Ctc6d98</strain>
    </source>
</reference>
<organism evidence="1">
    <name type="scientific">Siphoviridae sp. ctc6d98</name>
    <dbReference type="NCBI Taxonomy" id="2825569"/>
    <lineage>
        <taxon>Viruses</taxon>
        <taxon>Duplodnaviria</taxon>
        <taxon>Heunggongvirae</taxon>
        <taxon>Uroviricota</taxon>
        <taxon>Caudoviricetes</taxon>
    </lineage>
</organism>